<dbReference type="RefSeq" id="WP_131233047.1">
    <property type="nucleotide sequence ID" value="NZ_AP021854.1"/>
</dbReference>
<gene>
    <name evidence="3" type="ORF">ABIG07_001804</name>
</gene>
<evidence type="ECO:0000313" key="4">
    <source>
        <dbReference type="Proteomes" id="UP001565369"/>
    </source>
</evidence>
<name>A0ABV4FMP9_9BRAD</name>
<evidence type="ECO:0000313" key="3">
    <source>
        <dbReference type="EMBL" id="MEY9452856.1"/>
    </source>
</evidence>
<organism evidence="3 4">
    <name type="scientific">Bradyrhizobium ottawaense</name>
    <dbReference type="NCBI Taxonomy" id="931866"/>
    <lineage>
        <taxon>Bacteria</taxon>
        <taxon>Pseudomonadati</taxon>
        <taxon>Pseudomonadota</taxon>
        <taxon>Alphaproteobacteria</taxon>
        <taxon>Hyphomicrobiales</taxon>
        <taxon>Nitrobacteraceae</taxon>
        <taxon>Bradyrhizobium</taxon>
    </lineage>
</organism>
<keyword evidence="2" id="KW-0472">Membrane</keyword>
<keyword evidence="2" id="KW-1133">Transmembrane helix</keyword>
<evidence type="ECO:0000256" key="2">
    <source>
        <dbReference type="SAM" id="Phobius"/>
    </source>
</evidence>
<keyword evidence="4" id="KW-1185">Reference proteome</keyword>
<dbReference type="EMBL" id="JBGBZJ010000003">
    <property type="protein sequence ID" value="MEY9452856.1"/>
    <property type="molecule type" value="Genomic_DNA"/>
</dbReference>
<dbReference type="Proteomes" id="UP001565369">
    <property type="component" value="Unassembled WGS sequence"/>
</dbReference>
<protein>
    <submittedName>
        <fullName evidence="3">Membrane protein YccC</fullName>
    </submittedName>
</protein>
<feature type="region of interest" description="Disordered" evidence="1">
    <location>
        <begin position="81"/>
        <end position="102"/>
    </location>
</feature>
<reference evidence="3 4" key="1">
    <citation type="submission" date="2024-07" db="EMBL/GenBank/DDBJ databases">
        <title>Genomic Encyclopedia of Type Strains, Phase V (KMG-V): Genome sequencing to study the core and pangenomes of soil and plant-associated prokaryotes.</title>
        <authorList>
            <person name="Whitman W."/>
        </authorList>
    </citation>
    <scope>NUCLEOTIDE SEQUENCE [LARGE SCALE GENOMIC DNA]</scope>
    <source>
        <strain evidence="3 4">USDA 152</strain>
    </source>
</reference>
<proteinExistence type="predicted"/>
<evidence type="ECO:0000256" key="1">
    <source>
        <dbReference type="SAM" id="MobiDB-lite"/>
    </source>
</evidence>
<sequence>MTTVLLLLLASTITGVAAGLFFRVWSLLLVSPATAILVATVLQTSGFGFWTGIPIVVGCLIAGQVAYLAATRFVHRGELSMQDDVDGDPGKHGHRHVDEENE</sequence>
<accession>A0ABV4FMP9</accession>
<feature type="transmembrane region" description="Helical" evidence="2">
    <location>
        <begin position="47"/>
        <end position="70"/>
    </location>
</feature>
<comment type="caution">
    <text evidence="3">The sequence shown here is derived from an EMBL/GenBank/DDBJ whole genome shotgun (WGS) entry which is preliminary data.</text>
</comment>
<keyword evidence="2" id="KW-0812">Transmembrane</keyword>